<feature type="disulfide bond" evidence="1">
    <location>
        <begin position="859"/>
        <end position="869"/>
    </location>
</feature>
<dbReference type="Gene3D" id="2.10.25.10">
    <property type="entry name" value="Laminin"/>
    <property type="match status" value="1"/>
</dbReference>
<dbReference type="SMART" id="SM00181">
    <property type="entry name" value="EGF"/>
    <property type="match status" value="7"/>
</dbReference>
<feature type="disulfide bond" evidence="1">
    <location>
        <begin position="741"/>
        <end position="750"/>
    </location>
</feature>
<comment type="caution">
    <text evidence="5">The sequence shown here is derived from an EMBL/GenBank/DDBJ whole genome shotgun (WGS) entry which is preliminary data.</text>
</comment>
<accession>Q54L60</accession>
<dbReference type="Pfam" id="PF24141">
    <property type="entry name" value="LRR_ComC"/>
    <property type="match status" value="1"/>
</dbReference>
<dbReference type="EMBL" id="AAFI02000091">
    <property type="protein sequence ID" value="EAL63998.1"/>
    <property type="molecule type" value="Genomic_DNA"/>
</dbReference>
<dbReference type="PROSITE" id="PS50026">
    <property type="entry name" value="EGF_3"/>
    <property type="match status" value="3"/>
</dbReference>
<dbReference type="InterPro" id="IPR032675">
    <property type="entry name" value="LRR_dom_sf"/>
</dbReference>
<dbReference type="InterPro" id="IPR057013">
    <property type="entry name" value="LRR_ComC"/>
</dbReference>
<gene>
    <name evidence="5" type="ORF">DDB_G0286881</name>
</gene>
<dbReference type="Gene3D" id="3.80.10.10">
    <property type="entry name" value="Ribonuclease Inhibitor"/>
    <property type="match status" value="1"/>
</dbReference>
<feature type="disulfide bond" evidence="1">
    <location>
        <begin position="722"/>
        <end position="732"/>
    </location>
</feature>
<dbReference type="FunCoup" id="Q54L60">
    <property type="interactions" value="82"/>
</dbReference>
<evidence type="ECO:0000256" key="1">
    <source>
        <dbReference type="PROSITE-ProRule" id="PRU00076"/>
    </source>
</evidence>
<keyword evidence="6" id="KW-1185">Reference proteome</keyword>
<dbReference type="Proteomes" id="UP000002195">
    <property type="component" value="Unassembled WGS sequence"/>
</dbReference>
<dbReference type="PANTHER" id="PTHR24032">
    <property type="entry name" value="EGF-LIKE DOMAIN-CONTAINING PROTEIN-RELATED-RELATED"/>
    <property type="match status" value="1"/>
</dbReference>
<dbReference type="InterPro" id="IPR000742">
    <property type="entry name" value="EGF"/>
</dbReference>
<feature type="domain" description="EGF-like" evidence="4">
    <location>
        <begin position="787"/>
        <end position="820"/>
    </location>
</feature>
<dbReference type="InterPro" id="IPR053331">
    <property type="entry name" value="EGF-like_comC"/>
</dbReference>
<dbReference type="VEuPathDB" id="AmoebaDB:DDB_G0286881"/>
<evidence type="ECO:0000259" key="4">
    <source>
        <dbReference type="PROSITE" id="PS50026"/>
    </source>
</evidence>
<dbReference type="RefSeq" id="XP_637503.1">
    <property type="nucleotide sequence ID" value="XM_632411.1"/>
</dbReference>
<feature type="domain" description="EGF-like" evidence="4">
    <location>
        <begin position="718"/>
        <end position="751"/>
    </location>
</feature>
<feature type="domain" description="EGF-like" evidence="4">
    <location>
        <begin position="855"/>
        <end position="888"/>
    </location>
</feature>
<dbReference type="PaxDb" id="44689-DDB0187172"/>
<dbReference type="PhylomeDB" id="Q54L60"/>
<reference evidence="5 6" key="1">
    <citation type="journal article" date="2005" name="Nature">
        <title>The genome of the social amoeba Dictyostelium discoideum.</title>
        <authorList>
            <consortium name="The Dictyostelium discoideum Sequencing Consortium"/>
            <person name="Eichinger L."/>
            <person name="Pachebat J.A."/>
            <person name="Glockner G."/>
            <person name="Rajandream M.A."/>
            <person name="Sucgang R."/>
            <person name="Berriman M."/>
            <person name="Song J."/>
            <person name="Olsen R."/>
            <person name="Szafranski K."/>
            <person name="Xu Q."/>
            <person name="Tunggal B."/>
            <person name="Kummerfeld S."/>
            <person name="Madera M."/>
            <person name="Konfortov B.A."/>
            <person name="Rivero F."/>
            <person name="Bankier A.T."/>
            <person name="Lehmann R."/>
            <person name="Hamlin N."/>
            <person name="Davies R."/>
            <person name="Gaudet P."/>
            <person name="Fey P."/>
            <person name="Pilcher K."/>
            <person name="Chen G."/>
            <person name="Saunders D."/>
            <person name="Sodergren E."/>
            <person name="Davis P."/>
            <person name="Kerhornou A."/>
            <person name="Nie X."/>
            <person name="Hall N."/>
            <person name="Anjard C."/>
            <person name="Hemphill L."/>
            <person name="Bason N."/>
            <person name="Farbrother P."/>
            <person name="Desany B."/>
            <person name="Just E."/>
            <person name="Morio T."/>
            <person name="Rost R."/>
            <person name="Churcher C."/>
            <person name="Cooper J."/>
            <person name="Haydock S."/>
            <person name="van Driessche N."/>
            <person name="Cronin A."/>
            <person name="Goodhead I."/>
            <person name="Muzny D."/>
            <person name="Mourier T."/>
            <person name="Pain A."/>
            <person name="Lu M."/>
            <person name="Harper D."/>
            <person name="Lindsay R."/>
            <person name="Hauser H."/>
            <person name="James K."/>
            <person name="Quiles M."/>
            <person name="Madan Babu M."/>
            <person name="Saito T."/>
            <person name="Buchrieser C."/>
            <person name="Wardroper A."/>
            <person name="Felder M."/>
            <person name="Thangavelu M."/>
            <person name="Johnson D."/>
            <person name="Knights A."/>
            <person name="Loulseged H."/>
            <person name="Mungall K."/>
            <person name="Oliver K."/>
            <person name="Price C."/>
            <person name="Quail M.A."/>
            <person name="Urushihara H."/>
            <person name="Hernandez J."/>
            <person name="Rabbinowitsch E."/>
            <person name="Steffen D."/>
            <person name="Sanders M."/>
            <person name="Ma J."/>
            <person name="Kohara Y."/>
            <person name="Sharp S."/>
            <person name="Simmonds M."/>
            <person name="Spiegler S."/>
            <person name="Tivey A."/>
            <person name="Sugano S."/>
            <person name="White B."/>
            <person name="Walker D."/>
            <person name="Woodward J."/>
            <person name="Winckler T."/>
            <person name="Tanaka Y."/>
            <person name="Shaulsky G."/>
            <person name="Schleicher M."/>
            <person name="Weinstock G."/>
            <person name="Rosenthal A."/>
            <person name="Cox E.C."/>
            <person name="Chisholm R.L."/>
            <person name="Gibbs R."/>
            <person name="Loomis W.F."/>
            <person name="Platzer M."/>
            <person name="Kay R.R."/>
            <person name="Williams J."/>
            <person name="Dear P.H."/>
            <person name="Noegel A.A."/>
            <person name="Barrell B."/>
            <person name="Kuspa A."/>
        </authorList>
    </citation>
    <scope>NUCLEOTIDE SEQUENCE [LARGE SCALE GENOMIC DNA]</scope>
    <source>
        <strain evidence="5 6">AX4</strain>
    </source>
</reference>
<evidence type="ECO:0000313" key="5">
    <source>
        <dbReference type="EMBL" id="EAL63998.1"/>
    </source>
</evidence>
<keyword evidence="2" id="KW-0472">Membrane</keyword>
<proteinExistence type="predicted"/>
<keyword evidence="3" id="KW-0732">Signal</keyword>
<feature type="chain" id="PRO_5004249143" description="EGF-like domain-containing protein" evidence="3">
    <location>
        <begin position="19"/>
        <end position="950"/>
    </location>
</feature>
<dbReference type="HOGENOM" id="CLU_310026_0_0_1"/>
<feature type="signal peptide" evidence="3">
    <location>
        <begin position="1"/>
        <end position="18"/>
    </location>
</feature>
<keyword evidence="2" id="KW-0812">Transmembrane</keyword>
<evidence type="ECO:0000256" key="3">
    <source>
        <dbReference type="SAM" id="SignalP"/>
    </source>
</evidence>
<dbReference type="InParanoid" id="Q54L60"/>
<comment type="caution">
    <text evidence="1">Lacks conserved residue(s) required for the propagation of feature annotation.</text>
</comment>
<dbReference type="PRINTS" id="PR00011">
    <property type="entry name" value="EGFLAMININ"/>
</dbReference>
<keyword evidence="1" id="KW-0245">EGF-like domain</keyword>
<dbReference type="AlphaFoldDB" id="Q54L60"/>
<dbReference type="eggNOG" id="KOG1225">
    <property type="taxonomic scope" value="Eukaryota"/>
</dbReference>
<evidence type="ECO:0000313" key="6">
    <source>
        <dbReference type="Proteomes" id="UP000002195"/>
    </source>
</evidence>
<sequence>MKILVLLLFFSICIVSYSVQIEQNDWNLPLYTLNTTTQQRNYCGTNGLNIITCFNDTVQRITIRHVPAKKNKLLSTIDLICFNSLISIAVIDANTENNFLYGEFPLKLESLRLDNGNLTSLFNYVDLSLGFNNTIVRNQIKKLILYGGVSKSENVNIYFSTLSHFSNLYFYIEDGATITNQTNFNFINDLNETKKSSFQSITTYCSNVPSLDYNNVILNYVEFTYLPSFDYESVSNYSTYSNVVSLELNSNKNDQVYPFPLGLSKIPPGNQLTSLSINHLIEKPPYFIDLSNLDSNISRGIYTSNQIEILNAGNSFNIDGVFPFTSFPKYLDSFTFEYGNLSRLPDFENIFNENIEYIDISNNIITENITRTLEWPGRTITLYLRNNHLKGSIDESWCKFNLEIYGNSLSGEAPSCFVCHINSNSFAITGNAFSNMELKPPCTSVILNLWYDNSTKLLFLYGQDIGFARSDFKLSPSSFNPYCGLLDEKVYENVRNGLFCLNYSLPGPVPLHINITYPKMPSNSPVKTFEISAYNMYLPLINSVSKDSKTNLYTIDGQYFAYNSTVITVLVDSQICIVVSCNFREIKCLLSKNNNNNKNNMINTNYLLSVQIMNVSSNFNLTKCPNDCSGAGICDLNLGICSCNSNRIFDDCSGFKCIGDCTSLTNSECNFTIGKCECISGWEGDDCKTQLFCPNDCSGSDAGNCDYITKTCNCKQGRTFACNTDCLNDSKCNFTIGKCECIPGWEGDGCSIRPKCQNDCSGGDAGNCNYITKTCICKQGRALDDCSGFACNIDCLNDSKCNFTIGKCECKDGWEGDNCNTKQPNCPNNCSESGICDRSTLKCLCDSDRLFEDCSGLKCIINCNNNSICNNKIGKCECLSGWFGDSCENSEKSSSESSESSESLSKSNKTKVILLCTILPSIALIGIILVVISLKKRKNEDQYKYHIKLK</sequence>
<dbReference type="dictyBase" id="DDB_G0286881"/>
<dbReference type="PANTHER" id="PTHR24032:SF8">
    <property type="entry name" value="EGF-LIKE DOMAIN-CONTAINING PROTEIN"/>
    <property type="match status" value="1"/>
</dbReference>
<dbReference type="GeneID" id="8625842"/>
<feature type="disulfide bond" evidence="1">
    <location>
        <begin position="878"/>
        <end position="887"/>
    </location>
</feature>
<feature type="disulfide bond" evidence="1">
    <location>
        <begin position="791"/>
        <end position="801"/>
    </location>
</feature>
<feature type="transmembrane region" description="Helical" evidence="2">
    <location>
        <begin position="912"/>
        <end position="934"/>
    </location>
</feature>
<dbReference type="KEGG" id="ddi:DDB_G0286881"/>
<evidence type="ECO:0000256" key="2">
    <source>
        <dbReference type="SAM" id="Phobius"/>
    </source>
</evidence>
<dbReference type="PROSITE" id="PS00022">
    <property type="entry name" value="EGF_1"/>
    <property type="match status" value="3"/>
</dbReference>
<organism evidence="5 6">
    <name type="scientific">Dictyostelium discoideum</name>
    <name type="common">Social amoeba</name>
    <dbReference type="NCBI Taxonomy" id="44689"/>
    <lineage>
        <taxon>Eukaryota</taxon>
        <taxon>Amoebozoa</taxon>
        <taxon>Evosea</taxon>
        <taxon>Eumycetozoa</taxon>
        <taxon>Dictyostelia</taxon>
        <taxon>Dictyosteliales</taxon>
        <taxon>Dictyosteliaceae</taxon>
        <taxon>Dictyostelium</taxon>
    </lineage>
</organism>
<keyword evidence="2" id="KW-1133">Transmembrane helix</keyword>
<dbReference type="PROSITE" id="PS01186">
    <property type="entry name" value="EGF_2"/>
    <property type="match status" value="3"/>
</dbReference>
<protein>
    <recommendedName>
        <fullName evidence="4">EGF-like domain-containing protein</fullName>
    </recommendedName>
</protein>
<dbReference type="SUPFAM" id="SSF52058">
    <property type="entry name" value="L domain-like"/>
    <property type="match status" value="1"/>
</dbReference>
<keyword evidence="1" id="KW-1015">Disulfide bond</keyword>
<feature type="disulfide bond" evidence="1">
    <location>
        <begin position="810"/>
        <end position="819"/>
    </location>
</feature>
<name>Q54L60_DICDI</name>